<dbReference type="GO" id="GO:0005737">
    <property type="term" value="C:cytoplasm"/>
    <property type="evidence" value="ECO:0007669"/>
    <property type="project" value="UniProtKB-ARBA"/>
</dbReference>
<dbReference type="SUPFAM" id="SSF53271">
    <property type="entry name" value="PRTase-like"/>
    <property type="match status" value="1"/>
</dbReference>
<dbReference type="InterPro" id="IPR000836">
    <property type="entry name" value="PRTase_dom"/>
</dbReference>
<dbReference type="GO" id="GO:0004845">
    <property type="term" value="F:uracil phosphoribosyltransferase activity"/>
    <property type="evidence" value="ECO:0007669"/>
    <property type="project" value="UniProtKB-UniRule"/>
</dbReference>
<dbReference type="InterPro" id="IPR005765">
    <property type="entry name" value="UPRT"/>
</dbReference>
<dbReference type="EC" id="2.4.2.9" evidence="4 13"/>
<evidence type="ECO:0000256" key="13">
    <source>
        <dbReference type="NCBIfam" id="TIGR01091"/>
    </source>
</evidence>
<evidence type="ECO:0000256" key="8">
    <source>
        <dbReference type="ARBA" id="ARBA00022741"/>
    </source>
</evidence>
<dbReference type="OrthoDB" id="5291773at2"/>
<gene>
    <name evidence="15" type="ORF">AZI85_04255</name>
</gene>
<evidence type="ECO:0000256" key="4">
    <source>
        <dbReference type="ARBA" id="ARBA00011894"/>
    </source>
</evidence>
<keyword evidence="9" id="KW-0342">GTP-binding</keyword>
<dbReference type="GO" id="GO:0005525">
    <property type="term" value="F:GTP binding"/>
    <property type="evidence" value="ECO:0007669"/>
    <property type="project" value="UniProtKB-KW"/>
</dbReference>
<evidence type="ECO:0000256" key="7">
    <source>
        <dbReference type="ARBA" id="ARBA00022679"/>
    </source>
</evidence>
<dbReference type="AlphaFoldDB" id="A0A150WIZ9"/>
<evidence type="ECO:0000256" key="5">
    <source>
        <dbReference type="ARBA" id="ARBA00022533"/>
    </source>
</evidence>
<keyword evidence="7 15" id="KW-0808">Transferase</keyword>
<dbReference type="CDD" id="cd06223">
    <property type="entry name" value="PRTases_typeI"/>
    <property type="match status" value="1"/>
</dbReference>
<evidence type="ECO:0000256" key="6">
    <source>
        <dbReference type="ARBA" id="ARBA00022676"/>
    </source>
</evidence>
<dbReference type="FunFam" id="3.40.50.2020:FF:000003">
    <property type="entry name" value="Uracil phosphoribosyltransferase"/>
    <property type="match status" value="1"/>
</dbReference>
<evidence type="ECO:0000256" key="11">
    <source>
        <dbReference type="ARBA" id="ARBA00056901"/>
    </source>
</evidence>
<dbReference type="GO" id="GO:0044206">
    <property type="term" value="P:UMP salvage"/>
    <property type="evidence" value="ECO:0007669"/>
    <property type="project" value="UniProtKB-UniPathway"/>
</dbReference>
<dbReference type="EMBL" id="LUKF01000014">
    <property type="protein sequence ID" value="KYG63517.1"/>
    <property type="molecule type" value="Genomic_DNA"/>
</dbReference>
<evidence type="ECO:0000256" key="1">
    <source>
        <dbReference type="ARBA" id="ARBA00001946"/>
    </source>
</evidence>
<name>A0A150WIZ9_BDEBC</name>
<proteinExistence type="inferred from homology"/>
<comment type="caution">
    <text evidence="15">The sequence shown here is derived from an EMBL/GenBank/DDBJ whole genome shotgun (WGS) entry which is preliminary data.</text>
</comment>
<accession>A0A150WIZ9</accession>
<sequence length="210" mass="23903">MHTQVKVIEHPLLKHKLGYLRDKDTYSHEFREIVKEISKILVYEAMRDWKHLESVPIETPIAKTVAERIIQPPVVVSIMRAGNGMLDAVLSMIPRASTGFIGIYRDKFIQNTVEYYFKLPQDVQNKEIILCDPLIATADTIVAAIDRLKNYGVGKVKVLSILASHHGLDRILHFHPDVEIYTLNIEEQVNEMGYLVPGLGDAGDRLFQTK</sequence>
<dbReference type="NCBIfam" id="TIGR01091">
    <property type="entry name" value="upp"/>
    <property type="match status" value="1"/>
</dbReference>
<evidence type="ECO:0000259" key="14">
    <source>
        <dbReference type="Pfam" id="PF14681"/>
    </source>
</evidence>
<comment type="function">
    <text evidence="11">Catalyzes the conversion of uracil and 5-phospho-alpha-D-ribose 1-diphosphate (PRPP) to UMP and diphosphate.</text>
</comment>
<comment type="cofactor">
    <cofactor evidence="1">
        <name>Mg(2+)</name>
        <dbReference type="ChEBI" id="CHEBI:18420"/>
    </cofactor>
</comment>
<organism evidence="15 16">
    <name type="scientific">Bdellovibrio bacteriovorus</name>
    <dbReference type="NCBI Taxonomy" id="959"/>
    <lineage>
        <taxon>Bacteria</taxon>
        <taxon>Pseudomonadati</taxon>
        <taxon>Bdellovibrionota</taxon>
        <taxon>Bdellovibrionia</taxon>
        <taxon>Bdellovibrionales</taxon>
        <taxon>Pseudobdellovibrionaceae</taxon>
        <taxon>Bdellovibrio</taxon>
    </lineage>
</organism>
<comment type="pathway">
    <text evidence="2">Pyrimidine metabolism; UMP biosynthesis via salvage pathway; UMP from uracil: step 1/1.</text>
</comment>
<dbReference type="RefSeq" id="WP_063243853.1">
    <property type="nucleotide sequence ID" value="NZ_CP168967.1"/>
</dbReference>
<dbReference type="PANTHER" id="PTHR32315:SF4">
    <property type="entry name" value="URACIL PHOSPHORIBOSYLTRANSFERASE, CHLOROPLASTIC"/>
    <property type="match status" value="1"/>
</dbReference>
<evidence type="ECO:0000313" key="16">
    <source>
        <dbReference type="Proteomes" id="UP000075391"/>
    </source>
</evidence>
<protein>
    <recommendedName>
        <fullName evidence="12 13">Uracil phosphoribosyltransferase</fullName>
        <ecNumber evidence="4 13">2.4.2.9</ecNumber>
    </recommendedName>
</protein>
<feature type="domain" description="Phosphoribosyltransferase" evidence="14">
    <location>
        <begin position="7"/>
        <end position="209"/>
    </location>
</feature>
<dbReference type="InterPro" id="IPR029057">
    <property type="entry name" value="PRTase-like"/>
</dbReference>
<dbReference type="Pfam" id="PF14681">
    <property type="entry name" value="UPRTase"/>
    <property type="match status" value="1"/>
</dbReference>
<dbReference type="GO" id="GO:0006223">
    <property type="term" value="P:uracil salvage"/>
    <property type="evidence" value="ECO:0007669"/>
    <property type="project" value="InterPro"/>
</dbReference>
<keyword evidence="8" id="KW-0547">Nucleotide-binding</keyword>
<comment type="catalytic activity">
    <reaction evidence="10">
        <text>UMP + diphosphate = 5-phospho-alpha-D-ribose 1-diphosphate + uracil</text>
        <dbReference type="Rhea" id="RHEA:13017"/>
        <dbReference type="ChEBI" id="CHEBI:17568"/>
        <dbReference type="ChEBI" id="CHEBI:33019"/>
        <dbReference type="ChEBI" id="CHEBI:57865"/>
        <dbReference type="ChEBI" id="CHEBI:58017"/>
        <dbReference type="EC" id="2.4.2.9"/>
    </reaction>
</comment>
<comment type="similarity">
    <text evidence="3">Belongs to the UPRTase family.</text>
</comment>
<keyword evidence="6 15" id="KW-0328">Glycosyltransferase</keyword>
<evidence type="ECO:0000256" key="3">
    <source>
        <dbReference type="ARBA" id="ARBA00009516"/>
    </source>
</evidence>
<evidence type="ECO:0000256" key="12">
    <source>
        <dbReference type="ARBA" id="ARBA00072146"/>
    </source>
</evidence>
<dbReference type="NCBIfam" id="NF001097">
    <property type="entry name" value="PRK00129.1"/>
    <property type="match status" value="1"/>
</dbReference>
<dbReference type="Gene3D" id="3.40.50.2020">
    <property type="match status" value="1"/>
</dbReference>
<dbReference type="InterPro" id="IPR050054">
    <property type="entry name" value="UPRTase/APRTase"/>
</dbReference>
<dbReference type="PANTHER" id="PTHR32315">
    <property type="entry name" value="ADENINE PHOSPHORIBOSYLTRANSFERASE"/>
    <property type="match status" value="1"/>
</dbReference>
<evidence type="ECO:0000256" key="9">
    <source>
        <dbReference type="ARBA" id="ARBA00023134"/>
    </source>
</evidence>
<reference evidence="15 16" key="1">
    <citation type="submission" date="2016-03" db="EMBL/GenBank/DDBJ databases">
        <authorList>
            <person name="Ploux O."/>
        </authorList>
    </citation>
    <scope>NUCLEOTIDE SEQUENCE [LARGE SCALE GENOMIC DNA]</scope>
    <source>
        <strain evidence="15 16">BER2</strain>
    </source>
</reference>
<keyword evidence="5" id="KW-0021">Allosteric enzyme</keyword>
<dbReference type="UniPathway" id="UPA00574">
    <property type="reaction ID" value="UER00636"/>
</dbReference>
<evidence type="ECO:0000313" key="15">
    <source>
        <dbReference type="EMBL" id="KYG63517.1"/>
    </source>
</evidence>
<evidence type="ECO:0000256" key="10">
    <source>
        <dbReference type="ARBA" id="ARBA00052919"/>
    </source>
</evidence>
<evidence type="ECO:0000256" key="2">
    <source>
        <dbReference type="ARBA" id="ARBA00005180"/>
    </source>
</evidence>
<dbReference type="Proteomes" id="UP000075391">
    <property type="component" value="Unassembled WGS sequence"/>
</dbReference>